<feature type="transmembrane region" description="Helical" evidence="1">
    <location>
        <begin position="110"/>
        <end position="135"/>
    </location>
</feature>
<evidence type="ECO:0000313" key="3">
    <source>
        <dbReference type="EMBL" id="GAD58208.1"/>
    </source>
</evidence>
<feature type="transmembrane region" description="Helical" evidence="1">
    <location>
        <begin position="19"/>
        <end position="38"/>
    </location>
</feature>
<accession>A0A8E0KHE4</accession>
<proteinExistence type="predicted"/>
<dbReference type="RefSeq" id="WP_021696304.1">
    <property type="nucleotide sequence ID" value="NZ_BATC01000005.1"/>
</dbReference>
<name>A0A8E0KHE4_9CAUL</name>
<keyword evidence="1" id="KW-0472">Membrane</keyword>
<dbReference type="AlphaFoldDB" id="A0A8E0KHE4"/>
<keyword evidence="1" id="KW-1133">Transmembrane helix</keyword>
<keyword evidence="4" id="KW-1185">Reference proteome</keyword>
<feature type="domain" description="DUF4126" evidence="2">
    <location>
        <begin position="31"/>
        <end position="204"/>
    </location>
</feature>
<evidence type="ECO:0000313" key="4">
    <source>
        <dbReference type="Proteomes" id="UP000016569"/>
    </source>
</evidence>
<dbReference type="Proteomes" id="UP000016569">
    <property type="component" value="Unassembled WGS sequence"/>
</dbReference>
<dbReference type="InterPro" id="IPR025196">
    <property type="entry name" value="DUF4126"/>
</dbReference>
<evidence type="ECO:0000259" key="2">
    <source>
        <dbReference type="Pfam" id="PF13548"/>
    </source>
</evidence>
<evidence type="ECO:0000256" key="1">
    <source>
        <dbReference type="SAM" id="Phobius"/>
    </source>
</evidence>
<comment type="caution">
    <text evidence="3">The sequence shown here is derived from an EMBL/GenBank/DDBJ whole genome shotgun (WGS) entry which is preliminary data.</text>
</comment>
<feature type="transmembrane region" description="Helical" evidence="1">
    <location>
        <begin position="172"/>
        <end position="199"/>
    </location>
</feature>
<reference evidence="4" key="1">
    <citation type="journal article" date="2013" name="Genome Announc.">
        <title>Draft Genome Sequence of the Dimorphic Prosthecate Bacterium Brevundimonas abyssalis TAR-001T.</title>
        <authorList>
            <person name="Tsubouchi T."/>
            <person name="Nishi S."/>
            <person name="Usui K."/>
            <person name="Shimane Y."/>
            <person name="Takaki Y."/>
            <person name="Maruyama T."/>
            <person name="Hatada Y."/>
        </authorList>
    </citation>
    <scope>NUCLEOTIDE SEQUENCE [LARGE SCALE GENOMIC DNA]</scope>
    <source>
        <strain evidence="4">TAR-001</strain>
    </source>
</reference>
<gene>
    <name evidence="3" type="ORF">MBEBAB_0458</name>
</gene>
<sequence>MIEQVIDALGGMTTAVQGWGEPFAVWIVPALLGLGLAASTGLRTFLPLLMLALAARFGWFGIQLNEQMQWLHSDAAVAALGVAAVAEFTADKVPVVDNALSGVGLIVRPLAAALAAGSLFVGVDPLLAAVAGIIVGAPTALAFNAAQGGLRLASTATTGGLGNPVLSLFEDVLAFFTALLALLAPVLVPVFLVVLALIVGRVARRARRRLERQSV</sequence>
<feature type="transmembrane region" description="Helical" evidence="1">
    <location>
        <begin position="45"/>
        <end position="64"/>
    </location>
</feature>
<dbReference type="EMBL" id="BATC01000005">
    <property type="protein sequence ID" value="GAD58208.1"/>
    <property type="molecule type" value="Genomic_DNA"/>
</dbReference>
<dbReference type="Pfam" id="PF13548">
    <property type="entry name" value="DUF4126"/>
    <property type="match status" value="1"/>
</dbReference>
<keyword evidence="1" id="KW-0812">Transmembrane</keyword>
<protein>
    <recommendedName>
        <fullName evidence="2">DUF4126 domain-containing protein</fullName>
    </recommendedName>
</protein>
<organism evidence="3 4">
    <name type="scientific">Brevundimonas abyssalis TAR-001</name>
    <dbReference type="NCBI Taxonomy" id="1391729"/>
    <lineage>
        <taxon>Bacteria</taxon>
        <taxon>Pseudomonadati</taxon>
        <taxon>Pseudomonadota</taxon>
        <taxon>Alphaproteobacteria</taxon>
        <taxon>Caulobacterales</taxon>
        <taxon>Caulobacteraceae</taxon>
        <taxon>Brevundimonas</taxon>
    </lineage>
</organism>